<reference evidence="2 3" key="1">
    <citation type="submission" date="2024-03" db="EMBL/GenBank/DDBJ databases">
        <title>Novel species of the genus Variovorax.</title>
        <authorList>
            <person name="Liu Q."/>
            <person name="Xin Y.-H."/>
        </authorList>
    </citation>
    <scope>NUCLEOTIDE SEQUENCE [LARGE SCALE GENOMIC DNA]</scope>
    <source>
        <strain evidence="2 3">KACC 18501</strain>
    </source>
</reference>
<protein>
    <submittedName>
        <fullName evidence="2">Heavy-metal-associated domain-containing protein</fullName>
    </submittedName>
</protein>
<dbReference type="RefSeq" id="WP_340367993.1">
    <property type="nucleotide sequence ID" value="NZ_JBBKZV010000046.1"/>
</dbReference>
<comment type="caution">
    <text evidence="2">The sequence shown here is derived from an EMBL/GenBank/DDBJ whole genome shotgun (WGS) entry which is preliminary data.</text>
</comment>
<dbReference type="CDD" id="cd00371">
    <property type="entry name" value="HMA"/>
    <property type="match status" value="1"/>
</dbReference>
<sequence length="101" mass="10666">MTGLTLIFINHYSWNQAMITFEVDDMTCGHCVGTISKAIASLDNGAQIQLDLATHRVQIEPIAATAQQLSNAIRNAGYSPAVIDGSSPIPVATKRSGCCCG</sequence>
<accession>A0ABU8WAA2</accession>
<dbReference type="InterPro" id="IPR036163">
    <property type="entry name" value="HMA_dom_sf"/>
</dbReference>
<feature type="domain" description="HMA" evidence="1">
    <location>
        <begin position="17"/>
        <end position="81"/>
    </location>
</feature>
<proteinExistence type="predicted"/>
<keyword evidence="3" id="KW-1185">Reference proteome</keyword>
<evidence type="ECO:0000313" key="2">
    <source>
        <dbReference type="EMBL" id="MEJ8826964.1"/>
    </source>
</evidence>
<evidence type="ECO:0000313" key="3">
    <source>
        <dbReference type="Proteomes" id="UP001363010"/>
    </source>
</evidence>
<dbReference type="SUPFAM" id="SSF55008">
    <property type="entry name" value="HMA, heavy metal-associated domain"/>
    <property type="match status" value="1"/>
</dbReference>
<gene>
    <name evidence="2" type="ORF">WKW80_34040</name>
</gene>
<dbReference type="Pfam" id="PF00403">
    <property type="entry name" value="HMA"/>
    <property type="match status" value="1"/>
</dbReference>
<dbReference type="PROSITE" id="PS50846">
    <property type="entry name" value="HMA_2"/>
    <property type="match status" value="1"/>
</dbReference>
<dbReference type="Proteomes" id="UP001363010">
    <property type="component" value="Unassembled WGS sequence"/>
</dbReference>
<name>A0ABU8WAA2_9BURK</name>
<dbReference type="InterPro" id="IPR006121">
    <property type="entry name" value="HMA_dom"/>
</dbReference>
<dbReference type="EMBL" id="JBBKZV010000046">
    <property type="protein sequence ID" value="MEJ8826964.1"/>
    <property type="molecule type" value="Genomic_DNA"/>
</dbReference>
<evidence type="ECO:0000259" key="1">
    <source>
        <dbReference type="PROSITE" id="PS50846"/>
    </source>
</evidence>
<organism evidence="2 3">
    <name type="scientific">Variovorax humicola</name>
    <dbReference type="NCBI Taxonomy" id="1769758"/>
    <lineage>
        <taxon>Bacteria</taxon>
        <taxon>Pseudomonadati</taxon>
        <taxon>Pseudomonadota</taxon>
        <taxon>Betaproteobacteria</taxon>
        <taxon>Burkholderiales</taxon>
        <taxon>Comamonadaceae</taxon>
        <taxon>Variovorax</taxon>
    </lineage>
</organism>
<dbReference type="Gene3D" id="3.30.70.100">
    <property type="match status" value="1"/>
</dbReference>